<dbReference type="Proteomes" id="UP001283361">
    <property type="component" value="Unassembled WGS sequence"/>
</dbReference>
<keyword evidence="2" id="KW-1185">Reference proteome</keyword>
<sequence>MCVCISGAFKPHAITKPASREIYPSEGLAEHHFDPIFDPQSILNHACLMQIGGEIGGEIRVEFRGLTFTETALNSRHARSALLKLWVFQLGDVIVVAVPLCDHREEHDCGSRGHGLESLVKPTVSSLDNSVDTALKLVLKRENTSRAGKEFSGRPGYKIEKSCLVRRDNSRRVDKQPGPVIAVWGDPPRQIQVVLPEYSI</sequence>
<evidence type="ECO:0000313" key="2">
    <source>
        <dbReference type="Proteomes" id="UP001283361"/>
    </source>
</evidence>
<organism evidence="1 2">
    <name type="scientific">Elysia crispata</name>
    <name type="common">lettuce slug</name>
    <dbReference type="NCBI Taxonomy" id="231223"/>
    <lineage>
        <taxon>Eukaryota</taxon>
        <taxon>Metazoa</taxon>
        <taxon>Spiralia</taxon>
        <taxon>Lophotrochozoa</taxon>
        <taxon>Mollusca</taxon>
        <taxon>Gastropoda</taxon>
        <taxon>Heterobranchia</taxon>
        <taxon>Euthyneura</taxon>
        <taxon>Panpulmonata</taxon>
        <taxon>Sacoglossa</taxon>
        <taxon>Placobranchoidea</taxon>
        <taxon>Plakobranchidae</taxon>
        <taxon>Elysia</taxon>
    </lineage>
</organism>
<protein>
    <submittedName>
        <fullName evidence="1">Uncharacterized protein</fullName>
    </submittedName>
</protein>
<comment type="caution">
    <text evidence="1">The sequence shown here is derived from an EMBL/GenBank/DDBJ whole genome shotgun (WGS) entry which is preliminary data.</text>
</comment>
<gene>
    <name evidence="1" type="ORF">RRG08_022532</name>
</gene>
<dbReference type="AlphaFoldDB" id="A0AAE1D998"/>
<dbReference type="EMBL" id="JAWDGP010004927">
    <property type="protein sequence ID" value="KAK3761128.1"/>
    <property type="molecule type" value="Genomic_DNA"/>
</dbReference>
<reference evidence="1" key="1">
    <citation type="journal article" date="2023" name="G3 (Bethesda)">
        <title>A reference genome for the long-term kleptoplast-retaining sea slug Elysia crispata morphotype clarki.</title>
        <authorList>
            <person name="Eastman K.E."/>
            <person name="Pendleton A.L."/>
            <person name="Shaikh M.A."/>
            <person name="Suttiyut T."/>
            <person name="Ogas R."/>
            <person name="Tomko P."/>
            <person name="Gavelis G."/>
            <person name="Widhalm J.R."/>
            <person name="Wisecaver J.H."/>
        </authorList>
    </citation>
    <scope>NUCLEOTIDE SEQUENCE</scope>
    <source>
        <strain evidence="1">ECLA1</strain>
    </source>
</reference>
<proteinExistence type="predicted"/>
<evidence type="ECO:0000313" key="1">
    <source>
        <dbReference type="EMBL" id="KAK3761128.1"/>
    </source>
</evidence>
<name>A0AAE1D998_9GAST</name>
<accession>A0AAE1D998</accession>